<protein>
    <submittedName>
        <fullName evidence="1">Uncharacterized protein</fullName>
    </submittedName>
</protein>
<name>A0A0A9ACS4_ARUDO</name>
<organism evidence="1">
    <name type="scientific">Arundo donax</name>
    <name type="common">Giant reed</name>
    <name type="synonym">Donax arundinaceus</name>
    <dbReference type="NCBI Taxonomy" id="35708"/>
    <lineage>
        <taxon>Eukaryota</taxon>
        <taxon>Viridiplantae</taxon>
        <taxon>Streptophyta</taxon>
        <taxon>Embryophyta</taxon>
        <taxon>Tracheophyta</taxon>
        <taxon>Spermatophyta</taxon>
        <taxon>Magnoliopsida</taxon>
        <taxon>Liliopsida</taxon>
        <taxon>Poales</taxon>
        <taxon>Poaceae</taxon>
        <taxon>PACMAD clade</taxon>
        <taxon>Arundinoideae</taxon>
        <taxon>Arundineae</taxon>
        <taxon>Arundo</taxon>
    </lineage>
</organism>
<evidence type="ECO:0000313" key="1">
    <source>
        <dbReference type="EMBL" id="JAD49449.1"/>
    </source>
</evidence>
<dbReference type="EMBL" id="GBRH01248446">
    <property type="protein sequence ID" value="JAD49449.1"/>
    <property type="molecule type" value="Transcribed_RNA"/>
</dbReference>
<proteinExistence type="predicted"/>
<sequence length="53" mass="6218">MFSPMIRRAWSTSTTNSTVWCLLWMITEFPIFIRPTKLIISHVLKLRVNSPVP</sequence>
<reference evidence="1" key="2">
    <citation type="journal article" date="2015" name="Data Brief">
        <title>Shoot transcriptome of the giant reed, Arundo donax.</title>
        <authorList>
            <person name="Barrero R.A."/>
            <person name="Guerrero F.D."/>
            <person name="Moolhuijzen P."/>
            <person name="Goolsby J.A."/>
            <person name="Tidwell J."/>
            <person name="Bellgard S.E."/>
            <person name="Bellgard M.I."/>
        </authorList>
    </citation>
    <scope>NUCLEOTIDE SEQUENCE</scope>
    <source>
        <tissue evidence="1">Shoot tissue taken approximately 20 cm above the soil surface</tissue>
    </source>
</reference>
<reference evidence="1" key="1">
    <citation type="submission" date="2014-09" db="EMBL/GenBank/DDBJ databases">
        <authorList>
            <person name="Magalhaes I.L.F."/>
            <person name="Oliveira U."/>
            <person name="Santos F.R."/>
            <person name="Vidigal T.H.D.A."/>
            <person name="Brescovit A.D."/>
            <person name="Santos A.J."/>
        </authorList>
    </citation>
    <scope>NUCLEOTIDE SEQUENCE</scope>
    <source>
        <tissue evidence="1">Shoot tissue taken approximately 20 cm above the soil surface</tissue>
    </source>
</reference>
<dbReference type="AlphaFoldDB" id="A0A0A9ACS4"/>
<accession>A0A0A9ACS4</accession>